<evidence type="ECO:0000313" key="1">
    <source>
        <dbReference type="EMBL" id="CEM16910.1"/>
    </source>
</evidence>
<organism evidence="1 2">
    <name type="scientific">Vitrella brassicaformis (strain CCMP3155)</name>
    <dbReference type="NCBI Taxonomy" id="1169540"/>
    <lineage>
        <taxon>Eukaryota</taxon>
        <taxon>Sar</taxon>
        <taxon>Alveolata</taxon>
        <taxon>Colpodellida</taxon>
        <taxon>Vitrellaceae</taxon>
        <taxon>Vitrella</taxon>
    </lineage>
</organism>
<dbReference type="SUPFAM" id="SSF54534">
    <property type="entry name" value="FKBP-like"/>
    <property type="match status" value="1"/>
</dbReference>
<dbReference type="AlphaFoldDB" id="A0A0G4FR27"/>
<name>A0A0G4FR27_VITBC</name>
<protein>
    <submittedName>
        <fullName evidence="1">Uncharacterized protein</fullName>
    </submittedName>
</protein>
<reference evidence="1 2" key="1">
    <citation type="submission" date="2014-11" db="EMBL/GenBank/DDBJ databases">
        <authorList>
            <person name="Zhu J."/>
            <person name="Qi W."/>
            <person name="Song R."/>
        </authorList>
    </citation>
    <scope>NUCLEOTIDE SEQUENCE [LARGE SCALE GENOMIC DNA]</scope>
</reference>
<dbReference type="VEuPathDB" id="CryptoDB:Vbra_2552"/>
<evidence type="ECO:0000313" key="2">
    <source>
        <dbReference type="Proteomes" id="UP000041254"/>
    </source>
</evidence>
<dbReference type="GO" id="GO:0003755">
    <property type="term" value="F:peptidyl-prolyl cis-trans isomerase activity"/>
    <property type="evidence" value="ECO:0007669"/>
    <property type="project" value="InterPro"/>
</dbReference>
<dbReference type="PhylomeDB" id="A0A0G4FR27"/>
<dbReference type="InParanoid" id="A0A0G4FR27"/>
<proteinExistence type="predicted"/>
<gene>
    <name evidence="1" type="ORF">Vbra_2552</name>
</gene>
<dbReference type="EMBL" id="CDMY01000487">
    <property type="protein sequence ID" value="CEM16910.1"/>
    <property type="molecule type" value="Genomic_DNA"/>
</dbReference>
<dbReference type="Proteomes" id="UP000041254">
    <property type="component" value="Unassembled WGS sequence"/>
</dbReference>
<sequence>MTTDGRFYLLVSPDGHIGPGPCAQRRYLRSSDISKIIAFDDNDQSKPDRPIGVLQGASVFFEKCIKLLESEFRDDSVLAPSGVRYKIIQQGSGAMPTAEQQVKFDYIEWGDAWEGEVCADEPGSTCRPAELPGWFGEAITSMRVGEVRRLMVPPDVSHAPVPHTKLVQLTLHAIM</sequence>
<dbReference type="OrthoDB" id="77911at2759"/>
<dbReference type="Gene3D" id="3.10.50.40">
    <property type="match status" value="1"/>
</dbReference>
<accession>A0A0G4FR27</accession>
<dbReference type="InterPro" id="IPR046357">
    <property type="entry name" value="PPIase_dom_sf"/>
</dbReference>
<keyword evidence="2" id="KW-1185">Reference proteome</keyword>